<gene>
    <name evidence="4" type="ORF">GN331_09260</name>
</gene>
<dbReference type="InterPro" id="IPR037066">
    <property type="entry name" value="Plug_dom_sf"/>
</dbReference>
<evidence type="ECO:0000259" key="3">
    <source>
        <dbReference type="Pfam" id="PF07715"/>
    </source>
</evidence>
<sequence length="695" mass="77227">MRRSNRLHGAVLSAALLPLSIANALAQEAAAPPPEKATVENPARTYTPDDFTRFAPNNALDMLEQVPGFVIRTQVVERGLGQATGNVLINGQRISAKSNDVLSQLGRIPSGNVVRIEIVDGATLDIPGLSGQVANVVTKAAGISGQWEWRPDVRRDFTNPQITRGNVSVSGAAGRMDWTVGFTNNANHSGAGGPTVIYNADGTVRENRNDEWTGESDAPTLSTQLAWTTENGGKGNFNGRYQRLIFDYVEEGIRVGDPTVPDRFRTVLEDEGGYNWELGGDYEFKLGPGRLKLIGLDRYTHDPLVDTVFDDYLDDVTPTDGARFRRIGNETERIARSEYRWKGFGGDLQVSGEYAFNKLESASTLALSTGDEDFVLVPLPNGTATVQEDRYELMTSYGRELTPELQMQVNLGGEYSRLEQVGAGGLTRTFRRPKGLVSFAWKQSENTDYNFKLERRVGQLNFYDFIASVNLTNDQANAGNPDLVPPQTWELSVEANRKLGAWGTTTLRAYGQRIDDIVDTIPIGLDGESPGNLEEATVYGFEWKGTINMDPLGWKGAKFDVTWQMEHSSVQDPLTFEDRPISNNLAELASIALRHDIPNTNWAWGGAIDYSYYELDYRLTEVGRQWEGPIWGNLFVERKNILGMTIRLQASNLGDAMSMWDRTVYVDRRTGPIDFHEMRNRTIGPIYSITFSGKF</sequence>
<dbReference type="GO" id="GO:0044718">
    <property type="term" value="P:siderophore transmembrane transport"/>
    <property type="evidence" value="ECO:0007669"/>
    <property type="project" value="TreeGrafter"/>
</dbReference>
<dbReference type="PANTHER" id="PTHR30069">
    <property type="entry name" value="TONB-DEPENDENT OUTER MEMBRANE RECEPTOR"/>
    <property type="match status" value="1"/>
</dbReference>
<dbReference type="AlphaFoldDB" id="A0A7C9HSQ4"/>
<keyword evidence="1 2" id="KW-0732">Signal</keyword>
<reference evidence="4 5" key="1">
    <citation type="submission" date="2019-12" db="EMBL/GenBank/DDBJ databases">
        <authorList>
            <person name="Xu J."/>
        </authorList>
    </citation>
    <scope>NUCLEOTIDE SEQUENCE [LARGE SCALE GENOMIC DNA]</scope>
    <source>
        <strain evidence="4 5">HX-5-24</strain>
    </source>
</reference>
<evidence type="ECO:0000256" key="1">
    <source>
        <dbReference type="ARBA" id="ARBA00022729"/>
    </source>
</evidence>
<dbReference type="Proteomes" id="UP000479692">
    <property type="component" value="Unassembled WGS sequence"/>
</dbReference>
<accession>A0A7C9HSQ4</accession>
<evidence type="ECO:0000313" key="4">
    <source>
        <dbReference type="EMBL" id="MUV14393.1"/>
    </source>
</evidence>
<organism evidence="4 5">
    <name type="scientific">Noviluteimonas gilva</name>
    <dbReference type="NCBI Taxonomy" id="2682097"/>
    <lineage>
        <taxon>Bacteria</taxon>
        <taxon>Pseudomonadati</taxon>
        <taxon>Pseudomonadota</taxon>
        <taxon>Gammaproteobacteria</taxon>
        <taxon>Lysobacterales</taxon>
        <taxon>Lysobacteraceae</taxon>
        <taxon>Noviluteimonas</taxon>
    </lineage>
</organism>
<protein>
    <submittedName>
        <fullName evidence="4">TonB-dependent receptor plug domain-containing protein</fullName>
    </submittedName>
</protein>
<keyword evidence="4" id="KW-0675">Receptor</keyword>
<keyword evidence="5" id="KW-1185">Reference proteome</keyword>
<dbReference type="GO" id="GO:0015344">
    <property type="term" value="F:siderophore uptake transmembrane transporter activity"/>
    <property type="evidence" value="ECO:0007669"/>
    <property type="project" value="TreeGrafter"/>
</dbReference>
<dbReference type="InterPro" id="IPR039426">
    <property type="entry name" value="TonB-dep_rcpt-like"/>
</dbReference>
<dbReference type="PANTHER" id="PTHR30069:SF29">
    <property type="entry name" value="HEMOGLOBIN AND HEMOGLOBIN-HAPTOGLOBIN-BINDING PROTEIN 1-RELATED"/>
    <property type="match status" value="1"/>
</dbReference>
<dbReference type="InterPro" id="IPR012910">
    <property type="entry name" value="Plug_dom"/>
</dbReference>
<dbReference type="RefSeq" id="WP_156641684.1">
    <property type="nucleotide sequence ID" value="NZ_WOXT01000002.1"/>
</dbReference>
<dbReference type="Pfam" id="PF07715">
    <property type="entry name" value="Plug"/>
    <property type="match status" value="1"/>
</dbReference>
<feature type="chain" id="PRO_5029017477" evidence="2">
    <location>
        <begin position="27"/>
        <end position="695"/>
    </location>
</feature>
<dbReference type="EMBL" id="WOXT01000002">
    <property type="protein sequence ID" value="MUV14393.1"/>
    <property type="molecule type" value="Genomic_DNA"/>
</dbReference>
<feature type="signal peptide" evidence="2">
    <location>
        <begin position="1"/>
        <end position="26"/>
    </location>
</feature>
<dbReference type="Gene3D" id="2.170.130.10">
    <property type="entry name" value="TonB-dependent receptor, plug domain"/>
    <property type="match status" value="1"/>
</dbReference>
<comment type="caution">
    <text evidence="4">The sequence shown here is derived from an EMBL/GenBank/DDBJ whole genome shotgun (WGS) entry which is preliminary data.</text>
</comment>
<proteinExistence type="predicted"/>
<evidence type="ECO:0000313" key="5">
    <source>
        <dbReference type="Proteomes" id="UP000479692"/>
    </source>
</evidence>
<feature type="domain" description="TonB-dependent receptor plug" evidence="3">
    <location>
        <begin position="39"/>
        <end position="123"/>
    </location>
</feature>
<evidence type="ECO:0000256" key="2">
    <source>
        <dbReference type="SAM" id="SignalP"/>
    </source>
</evidence>
<name>A0A7C9HSQ4_9GAMM</name>
<dbReference type="SUPFAM" id="SSF56935">
    <property type="entry name" value="Porins"/>
    <property type="match status" value="1"/>
</dbReference>